<evidence type="ECO:0000313" key="3">
    <source>
        <dbReference type="Proteomes" id="UP000190675"/>
    </source>
</evidence>
<feature type="region of interest" description="Disordered" evidence="1">
    <location>
        <begin position="67"/>
        <end position="99"/>
    </location>
</feature>
<proteinExistence type="predicted"/>
<feature type="region of interest" description="Disordered" evidence="1">
    <location>
        <begin position="1"/>
        <end position="21"/>
    </location>
</feature>
<accession>A0A1M5TSI6</accession>
<dbReference type="AlphaFoldDB" id="A0A1M5TSI6"/>
<gene>
    <name evidence="2" type="ORF">SAMN05444169_7959</name>
</gene>
<protein>
    <submittedName>
        <fullName evidence="2">Uncharacterized protein</fullName>
    </submittedName>
</protein>
<dbReference type="Proteomes" id="UP000190675">
    <property type="component" value="Chromosome I"/>
</dbReference>
<organism evidence="2 3">
    <name type="scientific">Bradyrhizobium erythrophlei</name>
    <dbReference type="NCBI Taxonomy" id="1437360"/>
    <lineage>
        <taxon>Bacteria</taxon>
        <taxon>Pseudomonadati</taxon>
        <taxon>Pseudomonadota</taxon>
        <taxon>Alphaproteobacteria</taxon>
        <taxon>Hyphomicrobiales</taxon>
        <taxon>Nitrobacteraceae</taxon>
        <taxon>Bradyrhizobium</taxon>
    </lineage>
</organism>
<reference evidence="2 3" key="1">
    <citation type="submission" date="2016-11" db="EMBL/GenBank/DDBJ databases">
        <authorList>
            <person name="Jaros S."/>
            <person name="Januszkiewicz K."/>
            <person name="Wedrychowicz H."/>
        </authorList>
    </citation>
    <scope>NUCLEOTIDE SEQUENCE [LARGE SCALE GENOMIC DNA]</scope>
    <source>
        <strain evidence="2 3">GAS242</strain>
    </source>
</reference>
<sequence length="99" mass="10695">MSAPGTEGTPRPLARVSSGTPVRRLSFQPSLGFCQFAERAREPACGVAFRPRRHRARLAHDLERGVTVGKGTAEEQEIAHGLNSNQTRGHHGQVDLNAA</sequence>
<evidence type="ECO:0000313" key="2">
    <source>
        <dbReference type="EMBL" id="SHH53747.1"/>
    </source>
</evidence>
<name>A0A1M5TSI6_9BRAD</name>
<evidence type="ECO:0000256" key="1">
    <source>
        <dbReference type="SAM" id="MobiDB-lite"/>
    </source>
</evidence>
<dbReference type="EMBL" id="LT670818">
    <property type="protein sequence ID" value="SHH53747.1"/>
    <property type="molecule type" value="Genomic_DNA"/>
</dbReference>